<evidence type="ECO:0000313" key="1">
    <source>
        <dbReference type="EMBL" id="KGM03409.1"/>
    </source>
</evidence>
<dbReference type="EMBL" id="AXNT01000014">
    <property type="protein sequence ID" value="KGM03409.1"/>
    <property type="molecule type" value="Genomic_DNA"/>
</dbReference>
<dbReference type="STRING" id="1408250.Q760_04025"/>
<comment type="caution">
    <text evidence="1">The sequence shown here is derived from an EMBL/GenBank/DDBJ whole genome shotgun (WGS) entry which is preliminary data.</text>
</comment>
<protein>
    <submittedName>
        <fullName evidence="1">Uncharacterized protein</fullName>
    </submittedName>
</protein>
<reference evidence="1 2" key="1">
    <citation type="submission" date="2013-10" db="EMBL/GenBank/DDBJ databases">
        <authorList>
            <person name="Wang G."/>
            <person name="Zhuang W."/>
        </authorList>
    </citation>
    <scope>NUCLEOTIDE SEQUENCE [LARGE SCALE GENOMIC DNA]</scope>
    <source>
        <strain evidence="1 2">DSM 20118</strain>
    </source>
</reference>
<name>A0A0A0BC18_9CELL</name>
<organism evidence="1 2">
    <name type="scientific">Cellulomonas cellasea DSM 20118</name>
    <dbReference type="NCBI Taxonomy" id="1408250"/>
    <lineage>
        <taxon>Bacteria</taxon>
        <taxon>Bacillati</taxon>
        <taxon>Actinomycetota</taxon>
        <taxon>Actinomycetes</taxon>
        <taxon>Micrococcales</taxon>
        <taxon>Cellulomonadaceae</taxon>
        <taxon>Cellulomonas</taxon>
    </lineage>
</organism>
<keyword evidence="2" id="KW-1185">Reference proteome</keyword>
<gene>
    <name evidence="1" type="ORF">Q760_04025</name>
</gene>
<dbReference type="RefSeq" id="WP_034625659.1">
    <property type="nucleotide sequence ID" value="NZ_AXNT01000014.1"/>
</dbReference>
<proteinExistence type="predicted"/>
<evidence type="ECO:0000313" key="2">
    <source>
        <dbReference type="Proteomes" id="UP000029833"/>
    </source>
</evidence>
<sequence length="156" mass="16915">MSSQSTVYTTDGQWKLEAYAFKSYLVVYSSIGSGGRTFHWERQRRWFDPWYHHFHWVEQPVEQISVSTTYAGILPRTVPGAAHRSASGADTSSVEEKIWAVGIGVSIDATAGTGGPDWGTASPGGMPKLDVRGVRGHVTARIAGETLSADVEAGQM</sequence>
<dbReference type="Proteomes" id="UP000029833">
    <property type="component" value="Unassembled WGS sequence"/>
</dbReference>
<dbReference type="AlphaFoldDB" id="A0A0A0BC18"/>
<accession>A0A0A0BC18</accession>